<keyword evidence="4" id="KW-1185">Reference proteome</keyword>
<dbReference type="RefSeq" id="WP_166153062.1">
    <property type="nucleotide sequence ID" value="NZ_JAAOIW010000009.1"/>
</dbReference>
<evidence type="ECO:0000313" key="4">
    <source>
        <dbReference type="Proteomes" id="UP001165962"/>
    </source>
</evidence>
<dbReference type="InterPro" id="IPR000683">
    <property type="entry name" value="Gfo/Idh/MocA-like_OxRdtase_N"/>
</dbReference>
<dbReference type="EMBL" id="JAAOIW010000009">
    <property type="protein sequence ID" value="NHN32762.1"/>
    <property type="molecule type" value="Genomic_DNA"/>
</dbReference>
<dbReference type="InterPro" id="IPR036291">
    <property type="entry name" value="NAD(P)-bd_dom_sf"/>
</dbReference>
<proteinExistence type="predicted"/>
<dbReference type="InterPro" id="IPR050463">
    <property type="entry name" value="Gfo/Idh/MocA_oxidrdct_glycsds"/>
</dbReference>
<protein>
    <submittedName>
        <fullName evidence="3">Gfo/Idh/MocA family oxidoreductase</fullName>
    </submittedName>
</protein>
<reference evidence="3" key="1">
    <citation type="submission" date="2020-03" db="EMBL/GenBank/DDBJ databases">
        <title>Draft sequencing of Paenibacilllus sp. S3N08.</title>
        <authorList>
            <person name="Kim D.-U."/>
        </authorList>
    </citation>
    <scope>NUCLEOTIDE SEQUENCE</scope>
    <source>
        <strain evidence="3">S3N08</strain>
    </source>
</reference>
<keyword evidence="1" id="KW-0560">Oxidoreductase</keyword>
<feature type="domain" description="Gfo/Idh/MocA-like oxidoreductase N-terminal" evidence="2">
    <location>
        <begin position="12"/>
        <end position="142"/>
    </location>
</feature>
<accession>A0ABX0J9E7</accession>
<organism evidence="3 4">
    <name type="scientific">Paenibacillus agricola</name>
    <dbReference type="NCBI Taxonomy" id="2716264"/>
    <lineage>
        <taxon>Bacteria</taxon>
        <taxon>Bacillati</taxon>
        <taxon>Bacillota</taxon>
        <taxon>Bacilli</taxon>
        <taxon>Bacillales</taxon>
        <taxon>Paenibacillaceae</taxon>
        <taxon>Paenibacillus</taxon>
    </lineage>
</organism>
<sequence length="354" mass="39621">MDITSKAEAPVQAAVIGLGNIGLLYDIPLKAQPQSHSLAYHLHPKIDLVAAVGVRQEQGDTLALVAPRTEFYLDLVAMLRNHRLDIISICTPSDVRFDLLKTVLENSSARVIFLEKPVATSIHEAEKIAALAQSYNRTLLVNLSRRWSDGVVQIREAVRTEQYGKLKKIHLRYTRGIFNYGSHLFDLVRFVSGSIDQVRVIEQVPTNLDAREDWTYSFLFSLASGGIAGYAEAFDDRDFLIFEMDLYFEQGKIEMLNSGDKIRYYATEAHPMLAGIKSLVLEHQEDNLLHQSSNIQNAVDHLVDVLTKGAKPISTLEDGIYPLYVAEALMKSHRNNGSVEKVRNNKNSGDGRAL</sequence>
<name>A0ABX0J9E7_9BACL</name>
<dbReference type="Gene3D" id="3.30.360.10">
    <property type="entry name" value="Dihydrodipicolinate Reductase, domain 2"/>
    <property type="match status" value="1"/>
</dbReference>
<comment type="caution">
    <text evidence="3">The sequence shown here is derived from an EMBL/GenBank/DDBJ whole genome shotgun (WGS) entry which is preliminary data.</text>
</comment>
<evidence type="ECO:0000313" key="3">
    <source>
        <dbReference type="EMBL" id="NHN32762.1"/>
    </source>
</evidence>
<dbReference type="Pfam" id="PF01408">
    <property type="entry name" value="GFO_IDH_MocA"/>
    <property type="match status" value="1"/>
</dbReference>
<evidence type="ECO:0000259" key="2">
    <source>
        <dbReference type="Pfam" id="PF01408"/>
    </source>
</evidence>
<dbReference type="Proteomes" id="UP001165962">
    <property type="component" value="Unassembled WGS sequence"/>
</dbReference>
<dbReference type="Gene3D" id="3.40.50.720">
    <property type="entry name" value="NAD(P)-binding Rossmann-like Domain"/>
    <property type="match status" value="1"/>
</dbReference>
<dbReference type="PANTHER" id="PTHR43818">
    <property type="entry name" value="BCDNA.GH03377"/>
    <property type="match status" value="1"/>
</dbReference>
<dbReference type="PANTHER" id="PTHR43818:SF11">
    <property type="entry name" value="BCDNA.GH03377"/>
    <property type="match status" value="1"/>
</dbReference>
<dbReference type="SUPFAM" id="SSF51735">
    <property type="entry name" value="NAD(P)-binding Rossmann-fold domains"/>
    <property type="match status" value="1"/>
</dbReference>
<evidence type="ECO:0000256" key="1">
    <source>
        <dbReference type="ARBA" id="ARBA00023002"/>
    </source>
</evidence>
<gene>
    <name evidence="3" type="ORF">G9U52_23360</name>
</gene>